<dbReference type="EMBL" id="KX501138">
    <property type="protein sequence ID" value="AQN32138.1"/>
    <property type="molecule type" value="Genomic_DNA"/>
</dbReference>
<dbReference type="EMBL" id="KX501137">
    <property type="protein sequence ID" value="AQN32122.1"/>
    <property type="molecule type" value="Genomic_DNA"/>
</dbReference>
<organism evidence="1">
    <name type="scientific">Phage DP-2017a</name>
    <dbReference type="NCBI Taxonomy" id="1955560"/>
    <lineage>
        <taxon>Viruses</taxon>
    </lineage>
</organism>
<dbReference type="EMBL" id="KX501135">
    <property type="protein sequence ID" value="AQN32090.1"/>
    <property type="molecule type" value="Genomic_DNA"/>
</dbReference>
<evidence type="ECO:0000313" key="4">
    <source>
        <dbReference type="EMBL" id="AQN32138.1"/>
    </source>
</evidence>
<dbReference type="Gene3D" id="3.90.580.10">
    <property type="entry name" value="Zinc finger, CHC2-type domain"/>
    <property type="match status" value="1"/>
</dbReference>
<dbReference type="EMBL" id="KX501139">
    <property type="protein sequence ID" value="AQN32154.1"/>
    <property type="molecule type" value="Genomic_DNA"/>
</dbReference>
<dbReference type="GO" id="GO:0008270">
    <property type="term" value="F:zinc ion binding"/>
    <property type="evidence" value="ECO:0007669"/>
    <property type="project" value="InterPro"/>
</dbReference>
<dbReference type="Gene3D" id="3.40.1360.10">
    <property type="match status" value="1"/>
</dbReference>
<evidence type="ECO:0000313" key="5">
    <source>
        <dbReference type="EMBL" id="AQN32154.1"/>
    </source>
</evidence>
<reference evidence="1" key="1">
    <citation type="journal article" date="2016" name="Microbiome">
        <title>Transmission of viruses via our microbiomes.</title>
        <authorList>
            <person name="Ly M."/>
            <person name="Jones M.B."/>
            <person name="Abeles S.R."/>
            <person name="Santiago-Rodriguez T.M."/>
            <person name="Gao J."/>
            <person name="Chan I.C."/>
            <person name="Ghose C."/>
            <person name="Pride D.T."/>
        </authorList>
    </citation>
    <scope>NUCLEOTIDE SEQUENCE</scope>
    <source>
        <strain evidence="1">CA39E</strain>
        <strain evidence="2">CA40A</strain>
        <strain evidence="3">CA40C</strain>
        <strain evidence="4">CA40D</strain>
        <strain evidence="5">CA40E</strain>
    </source>
</reference>
<protein>
    <submittedName>
        <fullName evidence="1">Primase</fullName>
    </submittedName>
</protein>
<dbReference type="EMBL" id="KX501134">
    <property type="protein sequence ID" value="AQN32074.1"/>
    <property type="molecule type" value="Genomic_DNA"/>
</dbReference>
<dbReference type="GO" id="GO:0006269">
    <property type="term" value="P:DNA replication, synthesis of primer"/>
    <property type="evidence" value="ECO:0007669"/>
    <property type="project" value="TreeGrafter"/>
</dbReference>
<sequence length="318" mass="36580">MSNLTNEFKGKLKKYFHVKLGAFTYRHGWDKCKCPYCGRDGKFGINISRNRCNCFRCGEHPSPIQLVMYLESVDTYAEAIKILNQAKYDGYIFKEEKVELKSRKDLYLPEGFKLLTVGNSELAKSARNYVTKRGFNVKEVAMSGWGYGTQGKYFGYLIIPFHENGKLVYFNARLFIGNGPKYNNPDISDTGLGKSFIIYNKDALYMYKTVYLCEGAINAQTMGEKGIASGGKAISRYQVNEIIKSPVERVIILFDPDAKDRAIDLAFKLINYKKVKVIFLPEGKDVNDIGKKKTMKFIYSQRYLDYQELLELKFKYKI</sequence>
<evidence type="ECO:0000313" key="1">
    <source>
        <dbReference type="EMBL" id="AQN32074.1"/>
    </source>
</evidence>
<dbReference type="SUPFAM" id="SSF57783">
    <property type="entry name" value="Zinc beta-ribbon"/>
    <property type="match status" value="1"/>
</dbReference>
<accession>A0A1Q1PVI3</accession>
<dbReference type="GO" id="GO:0003677">
    <property type="term" value="F:DNA binding"/>
    <property type="evidence" value="ECO:0007669"/>
    <property type="project" value="InterPro"/>
</dbReference>
<dbReference type="CDD" id="cd03364">
    <property type="entry name" value="TOPRIM_DnaG_primases"/>
    <property type="match status" value="1"/>
</dbReference>
<evidence type="ECO:0000313" key="3">
    <source>
        <dbReference type="EMBL" id="AQN32122.1"/>
    </source>
</evidence>
<dbReference type="InterPro" id="IPR050219">
    <property type="entry name" value="DnaG_primase"/>
</dbReference>
<proteinExistence type="predicted"/>
<dbReference type="PANTHER" id="PTHR30313:SF2">
    <property type="entry name" value="DNA PRIMASE"/>
    <property type="match status" value="1"/>
</dbReference>
<dbReference type="InterPro" id="IPR034151">
    <property type="entry name" value="TOPRIM_DnaG_bac"/>
</dbReference>
<dbReference type="PANTHER" id="PTHR30313">
    <property type="entry name" value="DNA PRIMASE"/>
    <property type="match status" value="1"/>
</dbReference>
<name>A0A1Q1PVI3_9VIRU</name>
<dbReference type="InterPro" id="IPR036977">
    <property type="entry name" value="DNA_primase_Znf_CHC2"/>
</dbReference>
<dbReference type="SUPFAM" id="SSF56731">
    <property type="entry name" value="DNA primase core"/>
    <property type="match status" value="1"/>
</dbReference>
<evidence type="ECO:0000313" key="2">
    <source>
        <dbReference type="EMBL" id="AQN32090.1"/>
    </source>
</evidence>